<feature type="region of interest" description="Disordered" evidence="1">
    <location>
        <begin position="18"/>
        <end position="41"/>
    </location>
</feature>
<sequence>MASLKEWKTVTRFKYTFHGEKEMGKEEQKSQHEPSRSLPGTVDGVQIYYLSVSGSGESDPVSMITVERNLWPMRRGASEANSTASKGKKPSAELFCREVDKAHRENALRFLLGILQTSNIQHAAVRNRYYRLKEKMDKESDEAVAGKVEAEVTQGEDIEYEDGSEDGEIVTKR</sequence>
<evidence type="ECO:0000313" key="3">
    <source>
        <dbReference type="Proteomes" id="UP000191672"/>
    </source>
</evidence>
<reference evidence="3" key="1">
    <citation type="journal article" date="2017" name="Nat. Microbiol.">
        <title>Global analysis of biosynthetic gene clusters reveals vast potential of secondary metabolite production in Penicillium species.</title>
        <authorList>
            <person name="Nielsen J.C."/>
            <person name="Grijseels S."/>
            <person name="Prigent S."/>
            <person name="Ji B."/>
            <person name="Dainat J."/>
            <person name="Nielsen K.F."/>
            <person name="Frisvad J.C."/>
            <person name="Workman M."/>
            <person name="Nielsen J."/>
        </authorList>
    </citation>
    <scope>NUCLEOTIDE SEQUENCE [LARGE SCALE GENOMIC DNA]</scope>
    <source>
        <strain evidence="3">IBT 31811</strain>
    </source>
</reference>
<evidence type="ECO:0000313" key="2">
    <source>
        <dbReference type="EMBL" id="OQD91036.1"/>
    </source>
</evidence>
<keyword evidence="3" id="KW-1185">Reference proteome</keyword>
<feature type="region of interest" description="Disordered" evidence="1">
    <location>
        <begin position="136"/>
        <end position="173"/>
    </location>
</feature>
<feature type="compositionally biased region" description="Basic and acidic residues" evidence="1">
    <location>
        <begin position="18"/>
        <end position="35"/>
    </location>
</feature>
<comment type="caution">
    <text evidence="2">The sequence shown here is derived from an EMBL/GenBank/DDBJ whole genome shotgun (WGS) entry which is preliminary data.</text>
</comment>
<protein>
    <submittedName>
        <fullName evidence="2">Uncharacterized protein</fullName>
    </submittedName>
</protein>
<name>A0A1V6QQ13_9EURO</name>
<dbReference type="EMBL" id="MDYN01000001">
    <property type="protein sequence ID" value="OQD91036.1"/>
    <property type="molecule type" value="Genomic_DNA"/>
</dbReference>
<proteinExistence type="predicted"/>
<accession>A0A1V6QQ13</accession>
<gene>
    <name evidence="2" type="ORF">PENANT_c001G04252</name>
</gene>
<dbReference type="AlphaFoldDB" id="A0A1V6QQ13"/>
<dbReference type="Proteomes" id="UP000191672">
    <property type="component" value="Unassembled WGS sequence"/>
</dbReference>
<feature type="compositionally biased region" description="Acidic residues" evidence="1">
    <location>
        <begin position="154"/>
        <end position="173"/>
    </location>
</feature>
<evidence type="ECO:0000256" key="1">
    <source>
        <dbReference type="SAM" id="MobiDB-lite"/>
    </source>
</evidence>
<organism evidence="2 3">
    <name type="scientific">Penicillium antarcticum</name>
    <dbReference type="NCBI Taxonomy" id="416450"/>
    <lineage>
        <taxon>Eukaryota</taxon>
        <taxon>Fungi</taxon>
        <taxon>Dikarya</taxon>
        <taxon>Ascomycota</taxon>
        <taxon>Pezizomycotina</taxon>
        <taxon>Eurotiomycetes</taxon>
        <taxon>Eurotiomycetidae</taxon>
        <taxon>Eurotiales</taxon>
        <taxon>Aspergillaceae</taxon>
        <taxon>Penicillium</taxon>
    </lineage>
</organism>